<keyword evidence="1" id="KW-0472">Membrane</keyword>
<dbReference type="PANTHER" id="PTHR15193">
    <property type="entry name" value="CD83 ANTIGEN"/>
    <property type="match status" value="1"/>
</dbReference>
<evidence type="ECO:0000256" key="1">
    <source>
        <dbReference type="SAM" id="Phobius"/>
    </source>
</evidence>
<keyword evidence="2" id="KW-0732">Signal</keyword>
<dbReference type="AlphaFoldDB" id="A0A3Q3FZ09"/>
<dbReference type="Gene3D" id="2.60.40.10">
    <property type="entry name" value="Immunoglobulins"/>
    <property type="match status" value="1"/>
</dbReference>
<keyword evidence="5" id="KW-1185">Reference proteome</keyword>
<dbReference type="STRING" id="56723.ENSLBEP00000024038"/>
<reference evidence="4" key="1">
    <citation type="submission" date="2025-08" db="UniProtKB">
        <authorList>
            <consortium name="Ensembl"/>
        </authorList>
    </citation>
    <scope>IDENTIFICATION</scope>
</reference>
<dbReference type="PROSITE" id="PS50835">
    <property type="entry name" value="IG_LIKE"/>
    <property type="match status" value="1"/>
</dbReference>
<keyword evidence="1" id="KW-0812">Transmembrane</keyword>
<feature type="chain" id="PRO_5018703614" evidence="2">
    <location>
        <begin position="23"/>
        <end position="227"/>
    </location>
</feature>
<dbReference type="RefSeq" id="XP_020510257.1">
    <property type="nucleotide sequence ID" value="XM_020654601.3"/>
</dbReference>
<dbReference type="InterPro" id="IPR036179">
    <property type="entry name" value="Ig-like_dom_sf"/>
</dbReference>
<dbReference type="InParanoid" id="A0A3Q3FZ09"/>
<evidence type="ECO:0000313" key="4">
    <source>
        <dbReference type="Ensembl" id="ENSLBEP00000024038.1"/>
    </source>
</evidence>
<dbReference type="GeneID" id="109999541"/>
<feature type="domain" description="Ig-like" evidence="3">
    <location>
        <begin position="19"/>
        <end position="135"/>
    </location>
</feature>
<sequence length="227" mass="25035">MMTSEFINVALLLSLCGCPTLSMTVKHDVVEVKSVVGQDSILPCPAVFKPGVEYLSLTWYKAIDPPSSRLSGLLTRDLPNGTTSYYLGMEREMELLEDSPDVFMPNVTCADRGVYTCYLAAPVGEQNRERQVVLSVADCSDESSETLIKDAYMVVAATLLLIFALIIFKISYVCLKNILRERNDTTITTKETLLDAKLKPLGKKDLMSIQTLGPKPSKTTTKKHACV</sequence>
<dbReference type="InterPro" id="IPR007110">
    <property type="entry name" value="Ig-like_dom"/>
</dbReference>
<accession>A0A3Q3FZ09</accession>
<feature type="signal peptide" evidence="2">
    <location>
        <begin position="1"/>
        <end position="22"/>
    </location>
</feature>
<dbReference type="OrthoDB" id="9422899at2759"/>
<dbReference type="Proteomes" id="UP000261660">
    <property type="component" value="Unplaced"/>
</dbReference>
<dbReference type="SUPFAM" id="SSF48726">
    <property type="entry name" value="Immunoglobulin"/>
    <property type="match status" value="1"/>
</dbReference>
<evidence type="ECO:0000256" key="2">
    <source>
        <dbReference type="SAM" id="SignalP"/>
    </source>
</evidence>
<dbReference type="Ensembl" id="ENSLBET00000025284.1">
    <property type="protein sequence ID" value="ENSLBEP00000024038.1"/>
    <property type="gene ID" value="ENSLBEG00000018421.1"/>
</dbReference>
<name>A0A3Q3FZ09_9LABR</name>
<feature type="transmembrane region" description="Helical" evidence="1">
    <location>
        <begin position="151"/>
        <end position="175"/>
    </location>
</feature>
<dbReference type="CTD" id="9308"/>
<reference evidence="4" key="2">
    <citation type="submission" date="2025-09" db="UniProtKB">
        <authorList>
            <consortium name="Ensembl"/>
        </authorList>
    </citation>
    <scope>IDENTIFICATION</scope>
</reference>
<evidence type="ECO:0000313" key="5">
    <source>
        <dbReference type="Proteomes" id="UP000261660"/>
    </source>
</evidence>
<keyword evidence="1" id="KW-1133">Transmembrane helix</keyword>
<proteinExistence type="predicted"/>
<evidence type="ECO:0000259" key="3">
    <source>
        <dbReference type="PROSITE" id="PS50835"/>
    </source>
</evidence>
<organism evidence="4 5">
    <name type="scientific">Labrus bergylta</name>
    <name type="common">ballan wrasse</name>
    <dbReference type="NCBI Taxonomy" id="56723"/>
    <lineage>
        <taxon>Eukaryota</taxon>
        <taxon>Metazoa</taxon>
        <taxon>Chordata</taxon>
        <taxon>Craniata</taxon>
        <taxon>Vertebrata</taxon>
        <taxon>Euteleostomi</taxon>
        <taxon>Actinopterygii</taxon>
        <taxon>Neopterygii</taxon>
        <taxon>Teleostei</taxon>
        <taxon>Neoteleostei</taxon>
        <taxon>Acanthomorphata</taxon>
        <taxon>Eupercaria</taxon>
        <taxon>Labriformes</taxon>
        <taxon>Labridae</taxon>
        <taxon>Labrus</taxon>
    </lineage>
</organism>
<dbReference type="PANTHER" id="PTHR15193:SF1">
    <property type="entry name" value="CD83 ANTIGEN"/>
    <property type="match status" value="1"/>
</dbReference>
<protein>
    <submittedName>
        <fullName evidence="4">Uncharacterized LOC109999541</fullName>
    </submittedName>
</protein>
<dbReference type="GeneTree" id="ENSGT00510000051337"/>
<dbReference type="InterPro" id="IPR013783">
    <property type="entry name" value="Ig-like_fold"/>
</dbReference>